<feature type="compositionally biased region" description="Acidic residues" evidence="1">
    <location>
        <begin position="109"/>
        <end position="127"/>
    </location>
</feature>
<dbReference type="AlphaFoldDB" id="A0A9P7BAW3"/>
<evidence type="ECO:0000313" key="3">
    <source>
        <dbReference type="Proteomes" id="UP000750334"/>
    </source>
</evidence>
<evidence type="ECO:0000313" key="2">
    <source>
        <dbReference type="EMBL" id="KAG0670630.1"/>
    </source>
</evidence>
<protein>
    <submittedName>
        <fullName evidence="2">Uncharacterized protein</fullName>
    </submittedName>
</protein>
<evidence type="ECO:0000256" key="1">
    <source>
        <dbReference type="SAM" id="MobiDB-lite"/>
    </source>
</evidence>
<organism evidence="2 3">
    <name type="scientific">Maudiozyma exigua</name>
    <name type="common">Yeast</name>
    <name type="synonym">Kazachstania exigua</name>
    <dbReference type="NCBI Taxonomy" id="34358"/>
    <lineage>
        <taxon>Eukaryota</taxon>
        <taxon>Fungi</taxon>
        <taxon>Dikarya</taxon>
        <taxon>Ascomycota</taxon>
        <taxon>Saccharomycotina</taxon>
        <taxon>Saccharomycetes</taxon>
        <taxon>Saccharomycetales</taxon>
        <taxon>Saccharomycetaceae</taxon>
        <taxon>Maudiozyma</taxon>
    </lineage>
</organism>
<name>A0A9P7BAW3_MAUEX</name>
<proteinExistence type="predicted"/>
<comment type="caution">
    <text evidence="2">The sequence shown here is derived from an EMBL/GenBank/DDBJ whole genome shotgun (WGS) entry which is preliminary data.</text>
</comment>
<dbReference type="EMBL" id="PUHR01000020">
    <property type="protein sequence ID" value="KAG0670630.1"/>
    <property type="molecule type" value="Genomic_DNA"/>
</dbReference>
<reference evidence="2 3" key="1">
    <citation type="submission" date="2020-11" db="EMBL/GenBank/DDBJ databases">
        <title>Kefir isolates.</title>
        <authorList>
            <person name="Marcisauskas S."/>
            <person name="Kim Y."/>
            <person name="Blasche S."/>
        </authorList>
    </citation>
    <scope>NUCLEOTIDE SEQUENCE [LARGE SCALE GENOMIC DNA]</scope>
    <source>
        <strain evidence="2 3">OG2</strain>
    </source>
</reference>
<dbReference type="PANTHER" id="PTHR36826">
    <property type="entry name" value="PROTEIN ECM13"/>
    <property type="match status" value="1"/>
</dbReference>
<dbReference type="PANTHER" id="PTHR36826:SF1">
    <property type="entry name" value="PROTEIN ECM13"/>
    <property type="match status" value="1"/>
</dbReference>
<dbReference type="InterPro" id="IPR037738">
    <property type="entry name" value="Ecm13-like"/>
</dbReference>
<feature type="region of interest" description="Disordered" evidence="1">
    <location>
        <begin position="87"/>
        <end position="127"/>
    </location>
</feature>
<accession>A0A9P7BAW3</accession>
<dbReference type="Proteomes" id="UP000750334">
    <property type="component" value="Unassembled WGS sequence"/>
</dbReference>
<sequence length="166" mass="19224">MLSQEALQKQHQLMNLARNKLVNCVNMETQNKQYELRKLVGHANLYDKLSVSIITNNNLIKQQYLQQVEQKQQKQQRPQARLIQCTYGSNSRATSNDDSDNEWQSLSDSDSDWDSLSDSDSDSDYEYEYDFGEDIDNVPRHCKIDQDLSLLPSVSHKEYSSVQLSV</sequence>
<gene>
    <name evidence="2" type="ORF">C6P45_002006</name>
</gene>
<dbReference type="OrthoDB" id="5431245at2759"/>
<feature type="compositionally biased region" description="Polar residues" evidence="1">
    <location>
        <begin position="87"/>
        <end position="96"/>
    </location>
</feature>
<keyword evidence="3" id="KW-1185">Reference proteome</keyword>